<dbReference type="Proteomes" id="UP001417504">
    <property type="component" value="Unassembled WGS sequence"/>
</dbReference>
<reference evidence="2 3" key="1">
    <citation type="submission" date="2024-01" db="EMBL/GenBank/DDBJ databases">
        <title>Genome assemblies of Stephania.</title>
        <authorList>
            <person name="Yang L."/>
        </authorList>
    </citation>
    <scope>NUCLEOTIDE SEQUENCE [LARGE SCALE GENOMIC DNA]</scope>
    <source>
        <strain evidence="2">QJT</strain>
        <tissue evidence="2">Leaf</tissue>
    </source>
</reference>
<name>A0AAP0EXD5_9MAGN</name>
<protein>
    <submittedName>
        <fullName evidence="2">Uncharacterized protein</fullName>
    </submittedName>
</protein>
<gene>
    <name evidence="2" type="ORF">Sjap_022256</name>
</gene>
<evidence type="ECO:0000256" key="1">
    <source>
        <dbReference type="SAM" id="MobiDB-lite"/>
    </source>
</evidence>
<evidence type="ECO:0000313" key="2">
    <source>
        <dbReference type="EMBL" id="KAK9096759.1"/>
    </source>
</evidence>
<dbReference type="EMBL" id="JBBNAE010000009">
    <property type="protein sequence ID" value="KAK9096759.1"/>
    <property type="molecule type" value="Genomic_DNA"/>
</dbReference>
<comment type="caution">
    <text evidence="2">The sequence shown here is derived from an EMBL/GenBank/DDBJ whole genome shotgun (WGS) entry which is preliminary data.</text>
</comment>
<accession>A0AAP0EXD5</accession>
<dbReference type="AlphaFoldDB" id="A0AAP0EXD5"/>
<keyword evidence="3" id="KW-1185">Reference proteome</keyword>
<proteinExistence type="predicted"/>
<feature type="region of interest" description="Disordered" evidence="1">
    <location>
        <begin position="1"/>
        <end position="26"/>
    </location>
</feature>
<evidence type="ECO:0000313" key="3">
    <source>
        <dbReference type="Proteomes" id="UP001417504"/>
    </source>
</evidence>
<sequence>MVSTARQQCEGRLEIEDEAETETVSARMEDSGILDLECEYEVKSALGEENVKFGILRDTKLAKFGQVS</sequence>
<organism evidence="2 3">
    <name type="scientific">Stephania japonica</name>
    <dbReference type="NCBI Taxonomy" id="461633"/>
    <lineage>
        <taxon>Eukaryota</taxon>
        <taxon>Viridiplantae</taxon>
        <taxon>Streptophyta</taxon>
        <taxon>Embryophyta</taxon>
        <taxon>Tracheophyta</taxon>
        <taxon>Spermatophyta</taxon>
        <taxon>Magnoliopsida</taxon>
        <taxon>Ranunculales</taxon>
        <taxon>Menispermaceae</taxon>
        <taxon>Menispermoideae</taxon>
        <taxon>Cissampelideae</taxon>
        <taxon>Stephania</taxon>
    </lineage>
</organism>